<keyword evidence="1" id="KW-1133">Transmembrane helix</keyword>
<feature type="transmembrane region" description="Helical" evidence="1">
    <location>
        <begin position="72"/>
        <end position="90"/>
    </location>
</feature>
<accession>A0AAI8RBC6</accession>
<dbReference type="AlphaFoldDB" id="A0AAI8RBC6"/>
<organism evidence="2 3">
    <name type="scientific">Enterococcus mundtii</name>
    <dbReference type="NCBI Taxonomy" id="53346"/>
    <lineage>
        <taxon>Bacteria</taxon>
        <taxon>Bacillati</taxon>
        <taxon>Bacillota</taxon>
        <taxon>Bacilli</taxon>
        <taxon>Lactobacillales</taxon>
        <taxon>Enterococcaceae</taxon>
        <taxon>Enterococcus</taxon>
    </lineage>
</organism>
<name>A0AAI8RBC6_ENTMU</name>
<evidence type="ECO:0000256" key="1">
    <source>
        <dbReference type="SAM" id="Phobius"/>
    </source>
</evidence>
<evidence type="ECO:0000313" key="3">
    <source>
        <dbReference type="Proteomes" id="UP000509460"/>
    </source>
</evidence>
<keyword evidence="1" id="KW-0812">Transmembrane</keyword>
<sequence length="107" mass="11884">MKNAKKLVNNNILLLLCIPYRVEAALIQSTESEGSIQFSGYYEPIGTPDPPPVLTTQTGGKLPQTNTIVQNHSLILIGWLIIILVVIISVKIRLRKSKIKVERGNHI</sequence>
<gene>
    <name evidence="2" type="ORF">EM151A_6006</name>
</gene>
<reference evidence="2 3" key="1">
    <citation type="submission" date="2019-07" db="EMBL/GenBank/DDBJ databases">
        <title>antibiotic susceptibility of plant-derived lactic acid bacteria.</title>
        <authorList>
            <person name="Sugiyama M."/>
            <person name="Noda M."/>
        </authorList>
    </citation>
    <scope>NUCLEOTIDE SEQUENCE [LARGE SCALE GENOMIC DNA]</scope>
    <source>
        <strain evidence="2 3">15-1A</strain>
        <plasmid evidence="3">pem15-1a-3 dna</plasmid>
    </source>
</reference>
<dbReference type="Proteomes" id="UP000509460">
    <property type="component" value="Plasmid pEM15-1A-3"/>
</dbReference>
<dbReference type="EMBL" id="AP019813">
    <property type="protein sequence ID" value="BBM16350.1"/>
    <property type="molecule type" value="Genomic_DNA"/>
</dbReference>
<keyword evidence="2" id="KW-0614">Plasmid</keyword>
<evidence type="ECO:0000313" key="2">
    <source>
        <dbReference type="EMBL" id="BBM16350.1"/>
    </source>
</evidence>
<keyword evidence="1" id="KW-0472">Membrane</keyword>
<geneLocation type="plasmid" evidence="3">
    <name>pem15-1a-3 dna</name>
</geneLocation>
<protein>
    <submittedName>
        <fullName evidence="2">Rhodanese-related sulfurtransferase</fullName>
    </submittedName>
</protein>
<proteinExistence type="predicted"/>
<dbReference type="RefSeq" id="WP_137073116.1">
    <property type="nucleotide sequence ID" value="NZ_AP019813.1"/>
</dbReference>